<dbReference type="RefSeq" id="WP_166331439.1">
    <property type="nucleotide sequence ID" value="NZ_CP049933.1"/>
</dbReference>
<evidence type="ECO:0000313" key="1">
    <source>
        <dbReference type="EMBL" id="QIM19194.1"/>
    </source>
</evidence>
<name>A0ABX6JXZ5_9MICO</name>
<dbReference type="Proteomes" id="UP000503441">
    <property type="component" value="Chromosome"/>
</dbReference>
<gene>
    <name evidence="1" type="ORF">G7066_12590</name>
</gene>
<protein>
    <submittedName>
        <fullName evidence="1">Uncharacterized protein</fullName>
    </submittedName>
</protein>
<reference evidence="1 2" key="1">
    <citation type="submission" date="2020-03" db="EMBL/GenBank/DDBJ databases">
        <title>Leucobacter sp. nov., isolated from beetles.</title>
        <authorList>
            <person name="Hyun D.-W."/>
            <person name="Bae J.-W."/>
        </authorList>
    </citation>
    <scope>NUCLEOTIDE SEQUENCE [LARGE SCALE GENOMIC DNA]</scope>
    <source>
        <strain evidence="1 2">HDW9A</strain>
    </source>
</reference>
<proteinExistence type="predicted"/>
<evidence type="ECO:0000313" key="2">
    <source>
        <dbReference type="Proteomes" id="UP000503441"/>
    </source>
</evidence>
<sequence>MLNAQVKTRLEAENNGSRVSGELLYGGQLLTPYVDFTADSPAVVWK</sequence>
<organism evidence="1 2">
    <name type="scientific">Leucobacter coleopterorum</name>
    <dbReference type="NCBI Taxonomy" id="2714933"/>
    <lineage>
        <taxon>Bacteria</taxon>
        <taxon>Bacillati</taxon>
        <taxon>Actinomycetota</taxon>
        <taxon>Actinomycetes</taxon>
        <taxon>Micrococcales</taxon>
        <taxon>Microbacteriaceae</taxon>
        <taxon>Leucobacter</taxon>
    </lineage>
</organism>
<dbReference type="EMBL" id="CP049933">
    <property type="protein sequence ID" value="QIM19194.1"/>
    <property type="molecule type" value="Genomic_DNA"/>
</dbReference>
<accession>A0ABX6JXZ5</accession>
<keyword evidence="2" id="KW-1185">Reference proteome</keyword>